<protein>
    <submittedName>
        <fullName evidence="2">Uncharacterized protein</fullName>
    </submittedName>
</protein>
<reference evidence="2 3" key="1">
    <citation type="submission" date="2019-10" db="EMBL/GenBank/DDBJ databases">
        <title>Description of Paenibacillus pedi sp. nov.</title>
        <authorList>
            <person name="Carlier A."/>
            <person name="Qi S."/>
        </authorList>
    </citation>
    <scope>NUCLEOTIDE SEQUENCE [LARGE SCALE GENOMIC DNA]</scope>
    <source>
        <strain evidence="2 3">LMG 31457</strain>
    </source>
</reference>
<dbReference type="RefSeq" id="WP_171685184.1">
    <property type="nucleotide sequence ID" value="NZ_WHNZ01000042.1"/>
</dbReference>
<sequence>MIHHFLKDDVGYEKWFGKNPEGFVLNVYEENVTSDKMHLANCYYLRSESDEGRRTNAHPGSSPTTSCR</sequence>
<keyword evidence="3" id="KW-1185">Reference proteome</keyword>
<feature type="compositionally biased region" description="Polar residues" evidence="1">
    <location>
        <begin position="58"/>
        <end position="68"/>
    </location>
</feature>
<organism evidence="2 3">
    <name type="scientific">Paenibacillus planticolens</name>
    <dbReference type="NCBI Taxonomy" id="2654976"/>
    <lineage>
        <taxon>Bacteria</taxon>
        <taxon>Bacillati</taxon>
        <taxon>Bacillota</taxon>
        <taxon>Bacilli</taxon>
        <taxon>Bacillales</taxon>
        <taxon>Paenibacillaceae</taxon>
        <taxon>Paenibacillus</taxon>
    </lineage>
</organism>
<accession>A0ABX1ZQL3</accession>
<dbReference type="Proteomes" id="UP000618579">
    <property type="component" value="Unassembled WGS sequence"/>
</dbReference>
<gene>
    <name evidence="2" type="ORF">GC097_20365</name>
</gene>
<name>A0ABX1ZQL3_9BACL</name>
<evidence type="ECO:0000313" key="3">
    <source>
        <dbReference type="Proteomes" id="UP000618579"/>
    </source>
</evidence>
<feature type="region of interest" description="Disordered" evidence="1">
    <location>
        <begin position="49"/>
        <end position="68"/>
    </location>
</feature>
<evidence type="ECO:0000256" key="1">
    <source>
        <dbReference type="SAM" id="MobiDB-lite"/>
    </source>
</evidence>
<dbReference type="EMBL" id="WHNZ01000042">
    <property type="protein sequence ID" value="NOV02364.1"/>
    <property type="molecule type" value="Genomic_DNA"/>
</dbReference>
<proteinExistence type="predicted"/>
<evidence type="ECO:0000313" key="2">
    <source>
        <dbReference type="EMBL" id="NOV02364.1"/>
    </source>
</evidence>
<comment type="caution">
    <text evidence="2">The sequence shown here is derived from an EMBL/GenBank/DDBJ whole genome shotgun (WGS) entry which is preliminary data.</text>
</comment>